<name>A0A0C1QGH0_9GAMM</name>
<evidence type="ECO:0000313" key="2">
    <source>
        <dbReference type="Proteomes" id="UP000031327"/>
    </source>
</evidence>
<gene>
    <name evidence="1" type="ORF">JF50_07230</name>
</gene>
<organism evidence="1 2">
    <name type="scientific">Pseudoalteromonas luteoviolacea</name>
    <dbReference type="NCBI Taxonomy" id="43657"/>
    <lineage>
        <taxon>Bacteria</taxon>
        <taxon>Pseudomonadati</taxon>
        <taxon>Pseudomonadota</taxon>
        <taxon>Gammaproteobacteria</taxon>
        <taxon>Alteromonadales</taxon>
        <taxon>Pseudoalteromonadaceae</taxon>
        <taxon>Pseudoalteromonas</taxon>
    </lineage>
</organism>
<dbReference type="EMBL" id="JWIC01000004">
    <property type="protein sequence ID" value="KID58450.1"/>
    <property type="molecule type" value="Genomic_DNA"/>
</dbReference>
<dbReference type="OrthoDB" id="6313956at2"/>
<reference evidence="1 2" key="1">
    <citation type="submission" date="2014-12" db="EMBL/GenBank/DDBJ databases">
        <title>Draft Genome Sequence of Pseudoalteromonas luteoviolacea HI1.</title>
        <authorList>
            <person name="Asahina A.Y."/>
            <person name="Hadfield M.G."/>
        </authorList>
    </citation>
    <scope>NUCLEOTIDE SEQUENCE [LARGE SCALE GENOMIC DNA]</scope>
    <source>
        <strain evidence="1 2">HI1</strain>
    </source>
</reference>
<dbReference type="PROSITE" id="PS51257">
    <property type="entry name" value="PROKAR_LIPOPROTEIN"/>
    <property type="match status" value="1"/>
</dbReference>
<accession>A0A0C1QGH0</accession>
<dbReference type="RefSeq" id="WP_039608739.1">
    <property type="nucleotide sequence ID" value="NZ_JWIC01000004.1"/>
</dbReference>
<sequence>MRVIIGSIALTGLAGCMLTQPLAPKLSLPPKPLLQKSIFQISYSSELDSARIKSVQLPAHAVKKRDSVFIDTSKVTITDQLHNKLINILSKKGLIVDNSENTDYRLVIQQADLTYGKDKVYVLNKPSSEHAYIAKISQTMPTKQCSNITASLSMRLTHNQSSDVVWFAKSSVDSAGFQGIPMQYTFTETQRITNEQAVLNFITEQNTDEARQARYHTSVDMPAYSIKSVQTPLVKVAGACTQEEVSALTPKMMFKLTEGLIDKLNVQ</sequence>
<proteinExistence type="predicted"/>
<dbReference type="Proteomes" id="UP000031327">
    <property type="component" value="Unassembled WGS sequence"/>
</dbReference>
<comment type="caution">
    <text evidence="1">The sequence shown here is derived from an EMBL/GenBank/DDBJ whole genome shotgun (WGS) entry which is preliminary data.</text>
</comment>
<protein>
    <submittedName>
        <fullName evidence="1">Signal peptide protein</fullName>
    </submittedName>
</protein>
<dbReference type="AlphaFoldDB" id="A0A0C1QGH0"/>
<evidence type="ECO:0000313" key="1">
    <source>
        <dbReference type="EMBL" id="KID58450.1"/>
    </source>
</evidence>